<feature type="region of interest" description="Disordered" evidence="1">
    <location>
        <begin position="1"/>
        <end position="22"/>
    </location>
</feature>
<dbReference type="PANTHER" id="PTHR24099">
    <property type="entry name" value="E3 UBIQUITIN-PROTEIN LIGASE TRIM36-RELATED"/>
    <property type="match status" value="1"/>
</dbReference>
<dbReference type="InterPro" id="IPR050617">
    <property type="entry name" value="E3_ligase_FN3/SPRY"/>
</dbReference>
<dbReference type="GO" id="GO:0016055">
    <property type="term" value="P:Wnt signaling pathway"/>
    <property type="evidence" value="ECO:0007669"/>
    <property type="project" value="InterPro"/>
</dbReference>
<dbReference type="InterPro" id="IPR036116">
    <property type="entry name" value="FN3_sf"/>
</dbReference>
<sequence length="449" mass="50813">MPQRSVYSVTSATTTTATKPKPGFAFDSPRHYTPIEGTPCCFSRNDSLSSLDFDEDDCALRRIISTLANKNEELHNFLEAVDSTLVGLQEDSCKVMTDLEAELEQLSCALHEKGEELRDIIKDEKCRKEAELQRQLSEGKFALESCEELLEFANQTLVTMAPAFRLTTRPAVSENMTQFTVDFTAEGEGLRRLHFLPVPKPPEIDVSRCVLRDNNITVVWRMPAEGSGESISGPVKCYELQYRKTNQKNSVKMVEKACWEKVCDITETQFTLSGLKFDSAFVVFRVRAKNKTAAGEFSESVAMETKAFNFGFDSSTAHAELKVHGDTVTWDPQRVKGHDPRLRCKDETGSECERRLVFKLSKNIFVKFSVIVSELVGYFQDSVTTSQPAYVSLFSIFDLPFQIGLFLFLFCKNLADHEPLLKTRFSLFLTQLGLRTFFISVSNFMPKIR</sequence>
<dbReference type="PANTHER" id="PTHR24099:SF8">
    <property type="entry name" value="FSD1-LIKE PROTEIN"/>
    <property type="match status" value="1"/>
</dbReference>
<reference evidence="3" key="2">
    <citation type="submission" date="2025-08" db="UniProtKB">
        <authorList>
            <consortium name="Ensembl"/>
        </authorList>
    </citation>
    <scope>IDENTIFICATION</scope>
</reference>
<feature type="compositionally biased region" description="Low complexity" evidence="1">
    <location>
        <begin position="1"/>
        <end position="18"/>
    </location>
</feature>
<name>A0A3P8WWI6_CYNSE</name>
<dbReference type="GeneTree" id="ENSGT00940000157979"/>
<feature type="domain" description="Fibronectin type-III" evidence="2">
    <location>
        <begin position="198"/>
        <end position="308"/>
    </location>
</feature>
<protein>
    <submittedName>
        <fullName evidence="3">FSD1-like protein</fullName>
    </submittedName>
</protein>
<accession>A0A3P8WWI6</accession>
<evidence type="ECO:0000313" key="4">
    <source>
        <dbReference type="Proteomes" id="UP000265120"/>
    </source>
</evidence>
<dbReference type="AlphaFoldDB" id="A0A3P8WWI6"/>
<dbReference type="Proteomes" id="UP000265120">
    <property type="component" value="Chromosome 14"/>
</dbReference>
<dbReference type="InterPro" id="IPR013783">
    <property type="entry name" value="Ig-like_fold"/>
</dbReference>
<dbReference type="Pfam" id="PF05923">
    <property type="entry name" value="APC_r"/>
    <property type="match status" value="1"/>
</dbReference>
<evidence type="ECO:0000313" key="3">
    <source>
        <dbReference type="Ensembl" id="ENSCSEP00000031803.1"/>
    </source>
</evidence>
<dbReference type="CDD" id="cd00063">
    <property type="entry name" value="FN3"/>
    <property type="match status" value="1"/>
</dbReference>
<keyword evidence="4" id="KW-1185">Reference proteome</keyword>
<dbReference type="Gene3D" id="2.60.40.10">
    <property type="entry name" value="Immunoglobulins"/>
    <property type="match status" value="1"/>
</dbReference>
<organism evidence="3 4">
    <name type="scientific">Cynoglossus semilaevis</name>
    <name type="common">Tongue sole</name>
    <dbReference type="NCBI Taxonomy" id="244447"/>
    <lineage>
        <taxon>Eukaryota</taxon>
        <taxon>Metazoa</taxon>
        <taxon>Chordata</taxon>
        <taxon>Craniata</taxon>
        <taxon>Vertebrata</taxon>
        <taxon>Euteleostomi</taxon>
        <taxon>Actinopterygii</taxon>
        <taxon>Neopterygii</taxon>
        <taxon>Teleostei</taxon>
        <taxon>Neoteleostei</taxon>
        <taxon>Acanthomorphata</taxon>
        <taxon>Carangaria</taxon>
        <taxon>Pleuronectiformes</taxon>
        <taxon>Pleuronectoidei</taxon>
        <taxon>Cynoglossidae</taxon>
        <taxon>Cynoglossinae</taxon>
        <taxon>Cynoglossus</taxon>
    </lineage>
</organism>
<dbReference type="PROSITE" id="PS50853">
    <property type="entry name" value="FN3"/>
    <property type="match status" value="1"/>
</dbReference>
<dbReference type="InterPro" id="IPR003961">
    <property type="entry name" value="FN3_dom"/>
</dbReference>
<dbReference type="Ensembl" id="ENSCSET00000032213.1">
    <property type="protein sequence ID" value="ENSCSEP00000031803.1"/>
    <property type="gene ID" value="ENSCSEG00000020380.1"/>
</dbReference>
<reference evidence="3" key="3">
    <citation type="submission" date="2025-09" db="UniProtKB">
        <authorList>
            <consortium name="Ensembl"/>
        </authorList>
    </citation>
    <scope>IDENTIFICATION</scope>
</reference>
<evidence type="ECO:0000256" key="1">
    <source>
        <dbReference type="SAM" id="MobiDB-lite"/>
    </source>
</evidence>
<dbReference type="InterPro" id="IPR009223">
    <property type="entry name" value="APC_rpt"/>
</dbReference>
<dbReference type="SUPFAM" id="SSF49265">
    <property type="entry name" value="Fibronectin type III"/>
    <property type="match status" value="1"/>
</dbReference>
<evidence type="ECO:0000259" key="2">
    <source>
        <dbReference type="PROSITE" id="PS50853"/>
    </source>
</evidence>
<proteinExistence type="predicted"/>
<reference evidence="3 4" key="1">
    <citation type="journal article" date="2014" name="Nat. Genet.">
        <title>Whole-genome sequence of a flatfish provides insights into ZW sex chromosome evolution and adaptation to a benthic lifestyle.</title>
        <authorList>
            <person name="Chen S."/>
            <person name="Zhang G."/>
            <person name="Shao C."/>
            <person name="Huang Q."/>
            <person name="Liu G."/>
            <person name="Zhang P."/>
            <person name="Song W."/>
            <person name="An N."/>
            <person name="Chalopin D."/>
            <person name="Volff J.N."/>
            <person name="Hong Y."/>
            <person name="Li Q."/>
            <person name="Sha Z."/>
            <person name="Zhou H."/>
            <person name="Xie M."/>
            <person name="Yu Q."/>
            <person name="Liu Y."/>
            <person name="Xiang H."/>
            <person name="Wang N."/>
            <person name="Wu K."/>
            <person name="Yang C."/>
            <person name="Zhou Q."/>
            <person name="Liao X."/>
            <person name="Yang L."/>
            <person name="Hu Q."/>
            <person name="Zhang J."/>
            <person name="Meng L."/>
            <person name="Jin L."/>
            <person name="Tian Y."/>
            <person name="Lian J."/>
            <person name="Yang J."/>
            <person name="Miao G."/>
            <person name="Liu S."/>
            <person name="Liang Z."/>
            <person name="Yan F."/>
            <person name="Li Y."/>
            <person name="Sun B."/>
            <person name="Zhang H."/>
            <person name="Zhang J."/>
            <person name="Zhu Y."/>
            <person name="Du M."/>
            <person name="Zhao Y."/>
            <person name="Schartl M."/>
            <person name="Tang Q."/>
            <person name="Wang J."/>
        </authorList>
    </citation>
    <scope>NUCLEOTIDE SEQUENCE</scope>
</reference>